<proteinExistence type="predicted"/>
<keyword evidence="1" id="KW-0472">Membrane</keyword>
<evidence type="ECO:0000313" key="2">
    <source>
        <dbReference type="Ensembl" id="ENSMZEP00005001122.1"/>
    </source>
</evidence>
<evidence type="ECO:0000313" key="3">
    <source>
        <dbReference type="Proteomes" id="UP000265160"/>
    </source>
</evidence>
<dbReference type="Ensembl" id="ENSMZET00005001210.1">
    <property type="protein sequence ID" value="ENSMZEP00005001122.1"/>
    <property type="gene ID" value="ENSMZEG00005000961.1"/>
</dbReference>
<sequence>TLRNEGCILTMITVCFLPFLRKAISRSGLHYLGPPQPSLPPCVLTLLAFVSFAVCCVWILCVLLCPLYSLFKKSAPRRKCAACKIVVHTGCMEQLEKAGCTDTSVIPPVSHFLLSLQLIF</sequence>
<dbReference type="AlphaFoldDB" id="A0A3P9AUM8"/>
<protein>
    <recommendedName>
        <fullName evidence="4">Phorbol-ester/DAG-type domain-containing protein</fullName>
    </recommendedName>
</protein>
<dbReference type="Proteomes" id="UP000265160">
    <property type="component" value="LG17"/>
</dbReference>
<keyword evidence="1" id="KW-0812">Transmembrane</keyword>
<keyword evidence="1" id="KW-1133">Transmembrane helix</keyword>
<accession>A0A3P9AUM8</accession>
<feature type="transmembrane region" description="Helical" evidence="1">
    <location>
        <begin position="44"/>
        <end position="71"/>
    </location>
</feature>
<dbReference type="GeneTree" id="ENSGT00940000180568"/>
<organism evidence="2 3">
    <name type="scientific">Maylandia zebra</name>
    <name type="common">zebra mbuna</name>
    <dbReference type="NCBI Taxonomy" id="106582"/>
    <lineage>
        <taxon>Eukaryota</taxon>
        <taxon>Metazoa</taxon>
        <taxon>Chordata</taxon>
        <taxon>Craniata</taxon>
        <taxon>Vertebrata</taxon>
        <taxon>Euteleostomi</taxon>
        <taxon>Actinopterygii</taxon>
        <taxon>Neopterygii</taxon>
        <taxon>Teleostei</taxon>
        <taxon>Neoteleostei</taxon>
        <taxon>Acanthomorphata</taxon>
        <taxon>Ovalentaria</taxon>
        <taxon>Cichlomorphae</taxon>
        <taxon>Cichliformes</taxon>
        <taxon>Cichlidae</taxon>
        <taxon>African cichlids</taxon>
        <taxon>Pseudocrenilabrinae</taxon>
        <taxon>Haplochromini</taxon>
        <taxon>Maylandia</taxon>
        <taxon>Maylandia zebra complex</taxon>
    </lineage>
</organism>
<name>A0A3P9AUM8_9CICH</name>
<reference evidence="2 3" key="1">
    <citation type="journal article" date="2014" name="Nature">
        <title>The genomic substrate for adaptive radiation in African cichlid fish.</title>
        <authorList>
            <person name="Brawand D."/>
            <person name="Wagner C.E."/>
            <person name="Li Y.I."/>
            <person name="Malinsky M."/>
            <person name="Keller I."/>
            <person name="Fan S."/>
            <person name="Simakov O."/>
            <person name="Ng A.Y."/>
            <person name="Lim Z.W."/>
            <person name="Bezault E."/>
            <person name="Turner-Maier J."/>
            <person name="Johnson J."/>
            <person name="Alcazar R."/>
            <person name="Noh H.J."/>
            <person name="Russell P."/>
            <person name="Aken B."/>
            <person name="Alfoldi J."/>
            <person name="Amemiya C."/>
            <person name="Azzouzi N."/>
            <person name="Baroiller J.F."/>
            <person name="Barloy-Hubler F."/>
            <person name="Berlin A."/>
            <person name="Bloomquist R."/>
            <person name="Carleton K.L."/>
            <person name="Conte M.A."/>
            <person name="D'Cotta H."/>
            <person name="Eshel O."/>
            <person name="Gaffney L."/>
            <person name="Galibert F."/>
            <person name="Gante H.F."/>
            <person name="Gnerre S."/>
            <person name="Greuter L."/>
            <person name="Guyon R."/>
            <person name="Haddad N.S."/>
            <person name="Haerty W."/>
            <person name="Harris R.M."/>
            <person name="Hofmann H.A."/>
            <person name="Hourlier T."/>
            <person name="Hulata G."/>
            <person name="Jaffe D.B."/>
            <person name="Lara M."/>
            <person name="Lee A.P."/>
            <person name="MacCallum I."/>
            <person name="Mwaiko S."/>
            <person name="Nikaido M."/>
            <person name="Nishihara H."/>
            <person name="Ozouf-Costaz C."/>
            <person name="Penman D.J."/>
            <person name="Przybylski D."/>
            <person name="Rakotomanga M."/>
            <person name="Renn S.C.P."/>
            <person name="Ribeiro F.J."/>
            <person name="Ron M."/>
            <person name="Salzburger W."/>
            <person name="Sanchez-Pulido L."/>
            <person name="Santos M.E."/>
            <person name="Searle S."/>
            <person name="Sharpe T."/>
            <person name="Swofford R."/>
            <person name="Tan F.J."/>
            <person name="Williams L."/>
            <person name="Young S."/>
            <person name="Yin S."/>
            <person name="Okada N."/>
            <person name="Kocher T.D."/>
            <person name="Miska E.A."/>
            <person name="Lander E.S."/>
            <person name="Venkatesh B."/>
            <person name="Fernald R.D."/>
            <person name="Meyer A."/>
            <person name="Ponting C.P."/>
            <person name="Streelman J.T."/>
            <person name="Lindblad-Toh K."/>
            <person name="Seehausen O."/>
            <person name="Di Palma F."/>
        </authorList>
    </citation>
    <scope>NUCLEOTIDE SEQUENCE</scope>
</reference>
<keyword evidence="3" id="KW-1185">Reference proteome</keyword>
<evidence type="ECO:0008006" key="4">
    <source>
        <dbReference type="Google" id="ProtNLM"/>
    </source>
</evidence>
<evidence type="ECO:0000256" key="1">
    <source>
        <dbReference type="SAM" id="Phobius"/>
    </source>
</evidence>
<feature type="transmembrane region" description="Helical" evidence="1">
    <location>
        <begin position="7"/>
        <end position="24"/>
    </location>
</feature>
<reference evidence="2" key="3">
    <citation type="submission" date="2025-09" db="UniProtKB">
        <authorList>
            <consortium name="Ensembl"/>
        </authorList>
    </citation>
    <scope>IDENTIFICATION</scope>
</reference>
<reference evidence="2" key="2">
    <citation type="submission" date="2025-08" db="UniProtKB">
        <authorList>
            <consortium name="Ensembl"/>
        </authorList>
    </citation>
    <scope>IDENTIFICATION</scope>
</reference>